<accession>A0A1C2DF52</accession>
<dbReference type="GO" id="GO:0016747">
    <property type="term" value="F:acyltransferase activity, transferring groups other than amino-acyl groups"/>
    <property type="evidence" value="ECO:0007669"/>
    <property type="project" value="InterPro"/>
</dbReference>
<dbReference type="Proteomes" id="UP000094412">
    <property type="component" value="Unassembled WGS sequence"/>
</dbReference>
<evidence type="ECO:0000256" key="1">
    <source>
        <dbReference type="ARBA" id="ARBA00022679"/>
    </source>
</evidence>
<dbReference type="Pfam" id="PF00583">
    <property type="entry name" value="Acetyltransf_1"/>
    <property type="match status" value="1"/>
</dbReference>
<gene>
    <name evidence="4" type="ORF">QV13_28280</name>
</gene>
<dbReference type="CDD" id="cd04301">
    <property type="entry name" value="NAT_SF"/>
    <property type="match status" value="1"/>
</dbReference>
<evidence type="ECO:0000313" key="5">
    <source>
        <dbReference type="Proteomes" id="UP000094412"/>
    </source>
</evidence>
<evidence type="ECO:0000259" key="3">
    <source>
        <dbReference type="PROSITE" id="PS51186"/>
    </source>
</evidence>
<dbReference type="RefSeq" id="WP_024922943.1">
    <property type="nucleotide sequence ID" value="NZ_MDEO01000036.1"/>
</dbReference>
<dbReference type="PANTHER" id="PTHR43877:SF2">
    <property type="entry name" value="AMINOALKYLPHOSPHONATE N-ACETYLTRANSFERASE-RELATED"/>
    <property type="match status" value="1"/>
</dbReference>
<dbReference type="InterPro" id="IPR016181">
    <property type="entry name" value="Acyl_CoA_acyltransferase"/>
</dbReference>
<organism evidence="4 5">
    <name type="scientific">Mesorhizobium hungaricum</name>
    <dbReference type="NCBI Taxonomy" id="1566387"/>
    <lineage>
        <taxon>Bacteria</taxon>
        <taxon>Pseudomonadati</taxon>
        <taxon>Pseudomonadota</taxon>
        <taxon>Alphaproteobacteria</taxon>
        <taxon>Hyphomicrobiales</taxon>
        <taxon>Phyllobacteriaceae</taxon>
        <taxon>Mesorhizobium</taxon>
    </lineage>
</organism>
<reference evidence="4 5" key="1">
    <citation type="submission" date="2016-08" db="EMBL/GenBank/DDBJ databases">
        <title>Whole genome sequence of Mesorhizobium sp. strain UASWS1009 isolated from industrial sewage.</title>
        <authorList>
            <person name="Crovadore J."/>
            <person name="Calmin G."/>
            <person name="Chablais R."/>
            <person name="Cochard B."/>
            <person name="Lefort F."/>
        </authorList>
    </citation>
    <scope>NUCLEOTIDE SEQUENCE [LARGE SCALE GENOMIC DNA]</scope>
    <source>
        <strain evidence="4 5">UASWS1009</strain>
    </source>
</reference>
<protein>
    <submittedName>
        <fullName evidence="4">GNAT family N-acetyltransferase</fullName>
    </submittedName>
</protein>
<dbReference type="InterPro" id="IPR050832">
    <property type="entry name" value="Bact_Acetyltransf"/>
</dbReference>
<dbReference type="OrthoDB" id="9789603at2"/>
<dbReference type="AlphaFoldDB" id="A0A1C2DF52"/>
<evidence type="ECO:0000256" key="2">
    <source>
        <dbReference type="ARBA" id="ARBA00023315"/>
    </source>
</evidence>
<dbReference type="STRING" id="1566387.QV13_28280"/>
<keyword evidence="2" id="KW-0012">Acyltransferase</keyword>
<comment type="caution">
    <text evidence="4">The sequence shown here is derived from an EMBL/GenBank/DDBJ whole genome shotgun (WGS) entry which is preliminary data.</text>
</comment>
<evidence type="ECO:0000313" key="4">
    <source>
        <dbReference type="EMBL" id="OCX13391.1"/>
    </source>
</evidence>
<dbReference type="EMBL" id="MDEO01000036">
    <property type="protein sequence ID" value="OCX13391.1"/>
    <property type="molecule type" value="Genomic_DNA"/>
</dbReference>
<proteinExistence type="predicted"/>
<keyword evidence="1 4" id="KW-0808">Transferase</keyword>
<dbReference type="Gene3D" id="3.40.630.30">
    <property type="match status" value="1"/>
</dbReference>
<keyword evidence="5" id="KW-1185">Reference proteome</keyword>
<dbReference type="PANTHER" id="PTHR43877">
    <property type="entry name" value="AMINOALKYLPHOSPHONATE N-ACETYLTRANSFERASE-RELATED-RELATED"/>
    <property type="match status" value="1"/>
</dbReference>
<dbReference type="InterPro" id="IPR000182">
    <property type="entry name" value="GNAT_dom"/>
</dbReference>
<feature type="domain" description="N-acetyltransferase" evidence="3">
    <location>
        <begin position="5"/>
        <end position="153"/>
    </location>
</feature>
<dbReference type="SUPFAM" id="SSF55729">
    <property type="entry name" value="Acyl-CoA N-acyltransferases (Nat)"/>
    <property type="match status" value="1"/>
</dbReference>
<sequence>MTGEIAFRRAKQADVSTIVAMLADDPLGSGRENISEPLAEGYFKAFAAIDADPNQLLAVMTEDGRTVGTLQLTFIAGLSRQGALRGQIEAVRVIWDRQGQRLGQKLIEWAVEQCRKRGCRVVQLTTDRSRHDAHRFYERLGFKQSHLGYKIDL</sequence>
<dbReference type="PROSITE" id="PS51186">
    <property type="entry name" value="GNAT"/>
    <property type="match status" value="1"/>
</dbReference>
<name>A0A1C2DF52_9HYPH</name>